<feature type="chain" id="PRO_5042223499" description="Glycoside hydrolase" evidence="2">
    <location>
        <begin position="26"/>
        <end position="431"/>
    </location>
</feature>
<feature type="compositionally biased region" description="Low complexity" evidence="1">
    <location>
        <begin position="354"/>
        <end position="396"/>
    </location>
</feature>
<keyword evidence="2" id="KW-0732">Signal</keyword>
<dbReference type="Gene3D" id="3.20.20.40">
    <property type="entry name" value="1, 4-beta cellobiohydrolase"/>
    <property type="match status" value="1"/>
</dbReference>
<dbReference type="InterPro" id="IPR036434">
    <property type="entry name" value="Beta_cellobiohydrolase_sf"/>
</dbReference>
<protein>
    <recommendedName>
        <fullName evidence="5">Glycoside hydrolase</fullName>
    </recommendedName>
</protein>
<feature type="compositionally biased region" description="Basic residues" evidence="1">
    <location>
        <begin position="415"/>
        <end position="431"/>
    </location>
</feature>
<dbReference type="InterPro" id="IPR016288">
    <property type="entry name" value="Beta_cellobiohydrolase"/>
</dbReference>
<dbReference type="PRINTS" id="PR00733">
    <property type="entry name" value="GLHYDRLASE6"/>
</dbReference>
<dbReference type="SUPFAM" id="SSF51989">
    <property type="entry name" value="Glycosyl hydrolases family 6, cellulases"/>
    <property type="match status" value="1"/>
</dbReference>
<proteinExistence type="predicted"/>
<gene>
    <name evidence="3" type="ORF">P43SY_001824</name>
</gene>
<evidence type="ECO:0008006" key="5">
    <source>
        <dbReference type="Google" id="ProtNLM"/>
    </source>
</evidence>
<evidence type="ECO:0000313" key="3">
    <source>
        <dbReference type="EMBL" id="KAJ0401293.1"/>
    </source>
</evidence>
<organism evidence="3 4">
    <name type="scientific">Pythium insidiosum</name>
    <name type="common">Pythiosis disease agent</name>
    <dbReference type="NCBI Taxonomy" id="114742"/>
    <lineage>
        <taxon>Eukaryota</taxon>
        <taxon>Sar</taxon>
        <taxon>Stramenopiles</taxon>
        <taxon>Oomycota</taxon>
        <taxon>Peronosporomycetes</taxon>
        <taxon>Pythiales</taxon>
        <taxon>Pythiaceae</taxon>
        <taxon>Pythium</taxon>
    </lineage>
</organism>
<dbReference type="PANTHER" id="PTHR34876">
    <property type="match status" value="1"/>
</dbReference>
<reference evidence="3" key="1">
    <citation type="submission" date="2021-12" db="EMBL/GenBank/DDBJ databases">
        <title>Prjna785345.</title>
        <authorList>
            <person name="Rujirawat T."/>
            <person name="Krajaejun T."/>
        </authorList>
    </citation>
    <scope>NUCLEOTIDE SEQUENCE</scope>
    <source>
        <strain evidence="3">Pi057C3</strain>
    </source>
</reference>
<feature type="compositionally biased region" description="Basic and acidic residues" evidence="1">
    <location>
        <begin position="331"/>
        <end position="345"/>
    </location>
</feature>
<dbReference type="GO" id="GO:0004553">
    <property type="term" value="F:hydrolase activity, hydrolyzing O-glycosyl compounds"/>
    <property type="evidence" value="ECO:0007669"/>
    <property type="project" value="InterPro"/>
</dbReference>
<accession>A0AAD5Q735</accession>
<evidence type="ECO:0000256" key="2">
    <source>
        <dbReference type="SAM" id="SignalP"/>
    </source>
</evidence>
<dbReference type="AlphaFoldDB" id="A0AAD5Q735"/>
<feature type="signal peptide" evidence="2">
    <location>
        <begin position="1"/>
        <end position="25"/>
    </location>
</feature>
<sequence length="431" mass="45987">MRVSLFQSLACAAAVVAALLGAADAQSQKAMPICSAWKAASYEDAKKSYPDLANQLNVVAKQGVVPWYTDNSPKASLESMLSLLSKECGAETKIPMVVYGIPNKDCEAGYSNSGFNKNWDDYKAFIDRLAKTFPTQNMIYIVEPDAVGLTANGGCGIEKEYPKYLKYALETLSANSNAELFLDVGFWTLQSDDKAEKVAKALSSVSPANGKSVKGIALNTSNYQKTEEMLKLCDSFARTSGKPELQCIIDTSRNYKGPTKKNEWCNAKNTGIGQPPTMETGNRRAAYFLWVKPPGESDGKCDAQTSGESMVGPDAGKFFKDHFAQLWENGYFKEKGDPSGKEDGVRPTPSGGNSTASPSPSMAPSSAPSSSPVPSASPSTSPSSSPAPSSSAPVAPGTVKPADGGNNPTPPPTTKKPKKKCNVKRRRTRQL</sequence>
<dbReference type="Proteomes" id="UP001209570">
    <property type="component" value="Unassembled WGS sequence"/>
</dbReference>
<comment type="caution">
    <text evidence="3">The sequence shown here is derived from an EMBL/GenBank/DDBJ whole genome shotgun (WGS) entry which is preliminary data.</text>
</comment>
<keyword evidence="4" id="KW-1185">Reference proteome</keyword>
<dbReference type="Pfam" id="PF01341">
    <property type="entry name" value="Glyco_hydro_6"/>
    <property type="match status" value="1"/>
</dbReference>
<name>A0AAD5Q735_PYTIN</name>
<evidence type="ECO:0000256" key="1">
    <source>
        <dbReference type="SAM" id="MobiDB-lite"/>
    </source>
</evidence>
<dbReference type="GO" id="GO:0030245">
    <property type="term" value="P:cellulose catabolic process"/>
    <property type="evidence" value="ECO:0007669"/>
    <property type="project" value="InterPro"/>
</dbReference>
<dbReference type="PANTHER" id="PTHR34876:SF4">
    <property type="entry name" value="1,4-BETA-D-GLUCAN CELLOBIOHYDROLASE C-RELATED"/>
    <property type="match status" value="1"/>
</dbReference>
<dbReference type="EMBL" id="JAKCXM010000132">
    <property type="protein sequence ID" value="KAJ0401293.1"/>
    <property type="molecule type" value="Genomic_DNA"/>
</dbReference>
<feature type="region of interest" description="Disordered" evidence="1">
    <location>
        <begin position="331"/>
        <end position="431"/>
    </location>
</feature>
<evidence type="ECO:0000313" key="4">
    <source>
        <dbReference type="Proteomes" id="UP001209570"/>
    </source>
</evidence>